<organism evidence="1 2">
    <name type="scientific">Sagittula marina</name>
    <dbReference type="NCBI Taxonomy" id="943940"/>
    <lineage>
        <taxon>Bacteria</taxon>
        <taxon>Pseudomonadati</taxon>
        <taxon>Pseudomonadota</taxon>
        <taxon>Alphaproteobacteria</taxon>
        <taxon>Rhodobacterales</taxon>
        <taxon>Roseobacteraceae</taxon>
        <taxon>Sagittula</taxon>
    </lineage>
</organism>
<evidence type="ECO:0000313" key="2">
    <source>
        <dbReference type="Proteomes" id="UP000541426"/>
    </source>
</evidence>
<dbReference type="AlphaFoldDB" id="A0A7W6DK68"/>
<gene>
    <name evidence="1" type="ORF">GGQ68_001061</name>
</gene>
<name>A0A7W6DK68_9RHOB</name>
<dbReference type="Proteomes" id="UP000541426">
    <property type="component" value="Unassembled WGS sequence"/>
</dbReference>
<dbReference type="RefSeq" id="WP_183963624.1">
    <property type="nucleotide sequence ID" value="NZ_BAABBZ010000014.1"/>
</dbReference>
<protein>
    <submittedName>
        <fullName evidence="1">Uncharacterized protein</fullName>
    </submittedName>
</protein>
<sequence length="78" mass="7639">MQDHAPLYQGAASKGDLVLASVNAGNTPSLQVGLGGVNGAFAKVLAQAGANMIGAVAVFSATASQGGIPPFEAVRLCL</sequence>
<comment type="caution">
    <text evidence="1">The sequence shown here is derived from an EMBL/GenBank/DDBJ whole genome shotgun (WGS) entry which is preliminary data.</text>
</comment>
<dbReference type="EMBL" id="JACIEJ010000002">
    <property type="protein sequence ID" value="MBB3984745.1"/>
    <property type="molecule type" value="Genomic_DNA"/>
</dbReference>
<proteinExistence type="predicted"/>
<evidence type="ECO:0000313" key="1">
    <source>
        <dbReference type="EMBL" id="MBB3984745.1"/>
    </source>
</evidence>
<reference evidence="1 2" key="1">
    <citation type="submission" date="2020-08" db="EMBL/GenBank/DDBJ databases">
        <title>Genomic Encyclopedia of Type Strains, Phase IV (KMG-IV): sequencing the most valuable type-strain genomes for metagenomic binning, comparative biology and taxonomic classification.</title>
        <authorList>
            <person name="Goeker M."/>
        </authorList>
    </citation>
    <scope>NUCLEOTIDE SEQUENCE [LARGE SCALE GENOMIC DNA]</scope>
    <source>
        <strain evidence="1 2">DSM 102235</strain>
    </source>
</reference>
<accession>A0A7W6DK68</accession>
<keyword evidence="2" id="KW-1185">Reference proteome</keyword>